<dbReference type="PANTHER" id="PTHR33116:SF78">
    <property type="entry name" value="OS12G0587133 PROTEIN"/>
    <property type="match status" value="1"/>
</dbReference>
<evidence type="ECO:0000313" key="2">
    <source>
        <dbReference type="EMBL" id="GAU37888.1"/>
    </source>
</evidence>
<sequence>MPVKVWKLIVGLQRRFLWGGSSSKKKISWVSWSNICKPKKDGGLDIKDLRLVNNALLAKWRWRILTEGQGLWRDILLARYESLFPAPHFAGRPNGFRGVSLWWSDVSLLGTRVNSHSDWFSEGASDQCLDRVVDMGNWAMGDWEWEFRWKTSLDLLDQDLLSDLIESLRQVNLSSTEDQWCWRHEIGGSFSIKSAYLVLEDKARLQRPLPRIDFINLARDRIPTRQNLHRRRVLVGATDSSCVFCGAVEESVDHIFVSCDRISSVWYRVSRWLGVEYVSPNSIMQVFESFFGLGVGCRVRLGFILVWHAVVWTIWTSQNDIIFAGGYSVVDRVKLSSWKWILGKNPDSPCSL</sequence>
<dbReference type="OrthoDB" id="1303035at2759"/>
<proteinExistence type="predicted"/>
<feature type="domain" description="Reverse transcriptase zinc-binding" evidence="1">
    <location>
        <begin position="215"/>
        <end position="266"/>
    </location>
</feature>
<dbReference type="InterPro" id="IPR026960">
    <property type="entry name" value="RVT-Znf"/>
</dbReference>
<dbReference type="Pfam" id="PF13966">
    <property type="entry name" value="zf-RVT"/>
    <property type="match status" value="1"/>
</dbReference>
<dbReference type="PANTHER" id="PTHR33116">
    <property type="entry name" value="REVERSE TRANSCRIPTASE ZINC-BINDING DOMAIN-CONTAINING PROTEIN-RELATED-RELATED"/>
    <property type="match status" value="1"/>
</dbReference>
<accession>A0A2Z6MZ64</accession>
<dbReference type="Proteomes" id="UP000242715">
    <property type="component" value="Unassembled WGS sequence"/>
</dbReference>
<protein>
    <recommendedName>
        <fullName evidence="1">Reverse transcriptase zinc-binding domain-containing protein</fullName>
    </recommendedName>
</protein>
<dbReference type="EMBL" id="DF973694">
    <property type="protein sequence ID" value="GAU37888.1"/>
    <property type="molecule type" value="Genomic_DNA"/>
</dbReference>
<reference evidence="3" key="1">
    <citation type="journal article" date="2017" name="Front. Plant Sci.">
        <title>Climate Clever Clovers: New Paradigm to Reduce the Environmental Footprint of Ruminants by Breeding Low Methanogenic Forages Utilizing Haplotype Variation.</title>
        <authorList>
            <person name="Kaur P."/>
            <person name="Appels R."/>
            <person name="Bayer P.E."/>
            <person name="Keeble-Gagnere G."/>
            <person name="Wang J."/>
            <person name="Hirakawa H."/>
            <person name="Shirasawa K."/>
            <person name="Vercoe P."/>
            <person name="Stefanova K."/>
            <person name="Durmic Z."/>
            <person name="Nichols P."/>
            <person name="Revell C."/>
            <person name="Isobe S.N."/>
            <person name="Edwards D."/>
            <person name="Erskine W."/>
        </authorList>
    </citation>
    <scope>NUCLEOTIDE SEQUENCE [LARGE SCALE GENOMIC DNA]</scope>
    <source>
        <strain evidence="3">cv. Daliak</strain>
    </source>
</reference>
<evidence type="ECO:0000313" key="3">
    <source>
        <dbReference type="Proteomes" id="UP000242715"/>
    </source>
</evidence>
<gene>
    <name evidence="2" type="ORF">TSUD_395720</name>
</gene>
<keyword evidence="3" id="KW-1185">Reference proteome</keyword>
<name>A0A2Z6MZ64_TRISU</name>
<evidence type="ECO:0000259" key="1">
    <source>
        <dbReference type="Pfam" id="PF13966"/>
    </source>
</evidence>
<organism evidence="2 3">
    <name type="scientific">Trifolium subterraneum</name>
    <name type="common">Subterranean clover</name>
    <dbReference type="NCBI Taxonomy" id="3900"/>
    <lineage>
        <taxon>Eukaryota</taxon>
        <taxon>Viridiplantae</taxon>
        <taxon>Streptophyta</taxon>
        <taxon>Embryophyta</taxon>
        <taxon>Tracheophyta</taxon>
        <taxon>Spermatophyta</taxon>
        <taxon>Magnoliopsida</taxon>
        <taxon>eudicotyledons</taxon>
        <taxon>Gunneridae</taxon>
        <taxon>Pentapetalae</taxon>
        <taxon>rosids</taxon>
        <taxon>fabids</taxon>
        <taxon>Fabales</taxon>
        <taxon>Fabaceae</taxon>
        <taxon>Papilionoideae</taxon>
        <taxon>50 kb inversion clade</taxon>
        <taxon>NPAAA clade</taxon>
        <taxon>Hologalegina</taxon>
        <taxon>IRL clade</taxon>
        <taxon>Trifolieae</taxon>
        <taxon>Trifolium</taxon>
    </lineage>
</organism>
<dbReference type="AlphaFoldDB" id="A0A2Z6MZ64"/>